<keyword evidence="3" id="KW-1185">Reference proteome</keyword>
<evidence type="ECO:0000313" key="2">
    <source>
        <dbReference type="EMBL" id="TNV76876.1"/>
    </source>
</evidence>
<feature type="transmembrane region" description="Helical" evidence="1">
    <location>
        <begin position="184"/>
        <end position="206"/>
    </location>
</feature>
<comment type="caution">
    <text evidence="2">The sequence shown here is derived from an EMBL/GenBank/DDBJ whole genome shotgun (WGS) entry which is preliminary data.</text>
</comment>
<proteinExistence type="predicted"/>
<keyword evidence="1" id="KW-0472">Membrane</keyword>
<gene>
    <name evidence="2" type="ORF">FGO68_gene9160</name>
</gene>
<evidence type="ECO:0000256" key="1">
    <source>
        <dbReference type="SAM" id="Phobius"/>
    </source>
</evidence>
<dbReference type="EMBL" id="RRYP01012810">
    <property type="protein sequence ID" value="TNV76876.1"/>
    <property type="molecule type" value="Genomic_DNA"/>
</dbReference>
<keyword evidence="1" id="KW-1133">Transmembrane helix</keyword>
<feature type="transmembrane region" description="Helical" evidence="1">
    <location>
        <begin position="156"/>
        <end position="172"/>
    </location>
</feature>
<evidence type="ECO:0000313" key="3">
    <source>
        <dbReference type="Proteomes" id="UP000785679"/>
    </source>
</evidence>
<feature type="transmembrane region" description="Helical" evidence="1">
    <location>
        <begin position="118"/>
        <end position="135"/>
    </location>
</feature>
<reference evidence="2" key="1">
    <citation type="submission" date="2019-06" db="EMBL/GenBank/DDBJ databases">
        <authorList>
            <person name="Zheng W."/>
        </authorList>
    </citation>
    <scope>NUCLEOTIDE SEQUENCE</scope>
    <source>
        <strain evidence="2">QDHG01</strain>
    </source>
</reference>
<dbReference type="AlphaFoldDB" id="A0A8J8NKG3"/>
<dbReference type="Proteomes" id="UP000785679">
    <property type="component" value="Unassembled WGS sequence"/>
</dbReference>
<organism evidence="2 3">
    <name type="scientific">Halteria grandinella</name>
    <dbReference type="NCBI Taxonomy" id="5974"/>
    <lineage>
        <taxon>Eukaryota</taxon>
        <taxon>Sar</taxon>
        <taxon>Alveolata</taxon>
        <taxon>Ciliophora</taxon>
        <taxon>Intramacronucleata</taxon>
        <taxon>Spirotrichea</taxon>
        <taxon>Stichotrichia</taxon>
        <taxon>Sporadotrichida</taxon>
        <taxon>Halteriidae</taxon>
        <taxon>Halteria</taxon>
    </lineage>
</organism>
<protein>
    <submittedName>
        <fullName evidence="2">Uncharacterized protein</fullName>
    </submittedName>
</protein>
<name>A0A8J8NKG3_HALGN</name>
<feature type="transmembrane region" description="Helical" evidence="1">
    <location>
        <begin position="84"/>
        <end position="106"/>
    </location>
</feature>
<feature type="transmembrane region" description="Helical" evidence="1">
    <location>
        <begin position="7"/>
        <end position="29"/>
    </location>
</feature>
<sequence length="212" mass="23922">MQLFPDNFIYVPIIGIAAPLVNWLAFYFFSDAIKMFGGFSFYSKMIQRFTVYLSIALPVYLIVLFILSLLQLNQLAFFQYFKDLAILFVPLFAYIFTPINDFFSAVSKYILTNLLQQALPFYLLIGYAFSAVCWLSSNSGSIYAHAIQDLAITRALLYYLPLISVYGIWIVSNSNLLKLAASNQVAVVLVSIASYIQFVLPAALNVGEVIYV</sequence>
<accession>A0A8J8NKG3</accession>
<feature type="transmembrane region" description="Helical" evidence="1">
    <location>
        <begin position="49"/>
        <end position="72"/>
    </location>
</feature>
<keyword evidence="1" id="KW-0812">Transmembrane</keyword>